<comment type="subcellular location">
    <subcellularLocation>
        <location evidence="1">Nucleus</location>
    </subcellularLocation>
</comment>
<proteinExistence type="inferred from homology"/>
<keyword evidence="12" id="KW-1185">Reference proteome</keyword>
<dbReference type="Pfam" id="PF21639">
    <property type="entry name" value="ORC5_lid"/>
    <property type="match status" value="1"/>
</dbReference>
<dbReference type="PANTHER" id="PTHR12705:SF0">
    <property type="entry name" value="ORIGIN RECOGNITION COMPLEX SUBUNIT 5"/>
    <property type="match status" value="1"/>
</dbReference>
<feature type="region of interest" description="Disordered" evidence="7">
    <location>
        <begin position="345"/>
        <end position="364"/>
    </location>
</feature>
<feature type="domain" description="Orc1-like AAA ATPase" evidence="8">
    <location>
        <begin position="14"/>
        <end position="160"/>
    </location>
</feature>
<evidence type="ECO:0000256" key="5">
    <source>
        <dbReference type="ARBA" id="ARBA00022840"/>
    </source>
</evidence>
<dbReference type="GO" id="GO:0006270">
    <property type="term" value="P:DNA replication initiation"/>
    <property type="evidence" value="ECO:0007669"/>
    <property type="project" value="TreeGrafter"/>
</dbReference>
<dbReference type="Pfam" id="PF13191">
    <property type="entry name" value="AAA_16"/>
    <property type="match status" value="1"/>
</dbReference>
<evidence type="ECO:0000256" key="4">
    <source>
        <dbReference type="ARBA" id="ARBA00022741"/>
    </source>
</evidence>
<comment type="similarity">
    <text evidence="2">Belongs to the ORC5 family.</text>
</comment>
<dbReference type="InterPro" id="IPR041664">
    <property type="entry name" value="AAA_16"/>
</dbReference>
<dbReference type="Gene3D" id="3.40.50.300">
    <property type="entry name" value="P-loop containing nucleotide triphosphate hydrolases"/>
    <property type="match status" value="1"/>
</dbReference>
<feature type="domain" description="ORC5 lid" evidence="10">
    <location>
        <begin position="225"/>
        <end position="284"/>
    </location>
</feature>
<dbReference type="Proteomes" id="UP000799302">
    <property type="component" value="Unassembled WGS sequence"/>
</dbReference>
<keyword evidence="4" id="KW-0547">Nucleotide-binding</keyword>
<name>A0A6A6UJL4_9PEZI</name>
<evidence type="ECO:0000313" key="12">
    <source>
        <dbReference type="Proteomes" id="UP000799302"/>
    </source>
</evidence>
<gene>
    <name evidence="11" type="ORF">BT63DRAFT_452400</name>
</gene>
<dbReference type="Pfam" id="PF14630">
    <property type="entry name" value="ORC5_C"/>
    <property type="match status" value="1"/>
</dbReference>
<protein>
    <submittedName>
        <fullName evidence="11">Origin recognition complex subunit Orc5</fullName>
    </submittedName>
</protein>
<sequence length="454" mass="50848">MAPLESVRQELSQQFPCRKDQIQVLSTLFEASFPSPPTTVVHGLEATGKSVVVRAVLQALDVPHAIIDSKECITTRQLLEQAVAATRNSVHQALGTGLLHGNQIKCETVNALENHLEKNIKDVPKFVLVFDGVDRQKEAPMTLLPGLARLGTIIPNLSIVFIITVPNPRLLHLPGTPHIQFPTYSKEDMITILSLDPQDIFLERVDEERYDYGEEEASEDKAWLWPRYCAVVWDSIGKGAARDLRTFTLICYNLWRPFVQPIVDGTHGTRDFSKLLVSRRSIFQGDEALTGKIISAKPSAEDQNNRSKPTFLELPYYAKFLLCAGYLASYNPPRQDKIYFMKSTERKRRRRGGNAGGRASKHRKIPRHLLNPSPFSLDRMLAILQSILIHPVAQTGQISAQIATLTSLRLLLRTGAGTADLLDPATRFRVNCSWEYVSSLGRSVGIELRDYLAT</sequence>
<feature type="domain" description="Origin recognition complex subunit 5 C-terminal" evidence="9">
    <location>
        <begin position="314"/>
        <end position="452"/>
    </location>
</feature>
<evidence type="ECO:0000259" key="9">
    <source>
        <dbReference type="Pfam" id="PF14630"/>
    </source>
</evidence>
<dbReference type="GO" id="GO:0005664">
    <property type="term" value="C:nuclear origin of replication recognition complex"/>
    <property type="evidence" value="ECO:0007669"/>
    <property type="project" value="TreeGrafter"/>
</dbReference>
<keyword evidence="3" id="KW-0235">DNA replication</keyword>
<evidence type="ECO:0000259" key="10">
    <source>
        <dbReference type="Pfam" id="PF21639"/>
    </source>
</evidence>
<dbReference type="InterPro" id="IPR047088">
    <property type="entry name" value="ORC5_C"/>
</dbReference>
<evidence type="ECO:0000256" key="2">
    <source>
        <dbReference type="ARBA" id="ARBA00006269"/>
    </source>
</evidence>
<dbReference type="AlphaFoldDB" id="A0A6A6UJL4"/>
<dbReference type="EMBL" id="MU004232">
    <property type="protein sequence ID" value="KAF2671896.1"/>
    <property type="molecule type" value="Genomic_DNA"/>
</dbReference>
<dbReference type="OrthoDB" id="365981at2759"/>
<evidence type="ECO:0000256" key="6">
    <source>
        <dbReference type="ARBA" id="ARBA00023242"/>
    </source>
</evidence>
<keyword evidence="6" id="KW-0539">Nucleus</keyword>
<dbReference type="InterPro" id="IPR048866">
    <property type="entry name" value="ORC5_lid"/>
</dbReference>
<dbReference type="SUPFAM" id="SSF52540">
    <property type="entry name" value="P-loop containing nucleoside triphosphate hydrolases"/>
    <property type="match status" value="1"/>
</dbReference>
<accession>A0A6A6UJL4</accession>
<dbReference type="InterPro" id="IPR027417">
    <property type="entry name" value="P-loop_NTPase"/>
</dbReference>
<evidence type="ECO:0000256" key="3">
    <source>
        <dbReference type="ARBA" id="ARBA00022705"/>
    </source>
</evidence>
<evidence type="ECO:0000259" key="8">
    <source>
        <dbReference type="Pfam" id="PF13191"/>
    </source>
</evidence>
<keyword evidence="5" id="KW-0067">ATP-binding</keyword>
<reference evidence="11" key="1">
    <citation type="journal article" date="2020" name="Stud. Mycol.">
        <title>101 Dothideomycetes genomes: a test case for predicting lifestyles and emergence of pathogens.</title>
        <authorList>
            <person name="Haridas S."/>
            <person name="Albert R."/>
            <person name="Binder M."/>
            <person name="Bloem J."/>
            <person name="Labutti K."/>
            <person name="Salamov A."/>
            <person name="Andreopoulos B."/>
            <person name="Baker S."/>
            <person name="Barry K."/>
            <person name="Bills G."/>
            <person name="Bluhm B."/>
            <person name="Cannon C."/>
            <person name="Castanera R."/>
            <person name="Culley D."/>
            <person name="Daum C."/>
            <person name="Ezra D."/>
            <person name="Gonzalez J."/>
            <person name="Henrissat B."/>
            <person name="Kuo A."/>
            <person name="Liang C."/>
            <person name="Lipzen A."/>
            <person name="Lutzoni F."/>
            <person name="Magnuson J."/>
            <person name="Mondo S."/>
            <person name="Nolan M."/>
            <person name="Ohm R."/>
            <person name="Pangilinan J."/>
            <person name="Park H.-J."/>
            <person name="Ramirez L."/>
            <person name="Alfaro M."/>
            <person name="Sun H."/>
            <person name="Tritt A."/>
            <person name="Yoshinaga Y."/>
            <person name="Zwiers L.-H."/>
            <person name="Turgeon B."/>
            <person name="Goodwin S."/>
            <person name="Spatafora J."/>
            <person name="Crous P."/>
            <person name="Grigoriev I."/>
        </authorList>
    </citation>
    <scope>NUCLEOTIDE SEQUENCE</scope>
    <source>
        <strain evidence="11">CBS 115976</strain>
    </source>
</reference>
<dbReference type="PANTHER" id="PTHR12705">
    <property type="entry name" value="ORIGIN RECOGNITION COMPLEX SUBUNIT 5"/>
    <property type="match status" value="1"/>
</dbReference>
<evidence type="ECO:0000256" key="7">
    <source>
        <dbReference type="SAM" id="MobiDB-lite"/>
    </source>
</evidence>
<dbReference type="InterPro" id="IPR020796">
    <property type="entry name" value="ORC5"/>
</dbReference>
<evidence type="ECO:0000256" key="1">
    <source>
        <dbReference type="ARBA" id="ARBA00004123"/>
    </source>
</evidence>
<evidence type="ECO:0000313" key="11">
    <source>
        <dbReference type="EMBL" id="KAF2671896.1"/>
    </source>
</evidence>
<organism evidence="11 12">
    <name type="scientific">Microthyrium microscopicum</name>
    <dbReference type="NCBI Taxonomy" id="703497"/>
    <lineage>
        <taxon>Eukaryota</taxon>
        <taxon>Fungi</taxon>
        <taxon>Dikarya</taxon>
        <taxon>Ascomycota</taxon>
        <taxon>Pezizomycotina</taxon>
        <taxon>Dothideomycetes</taxon>
        <taxon>Dothideomycetes incertae sedis</taxon>
        <taxon>Microthyriales</taxon>
        <taxon>Microthyriaceae</taxon>
        <taxon>Microthyrium</taxon>
    </lineage>
</organism>
<dbReference type="GO" id="GO:0003688">
    <property type="term" value="F:DNA replication origin binding"/>
    <property type="evidence" value="ECO:0007669"/>
    <property type="project" value="TreeGrafter"/>
</dbReference>